<dbReference type="SUPFAM" id="SSF51735">
    <property type="entry name" value="NAD(P)-binding Rossmann-fold domains"/>
    <property type="match status" value="1"/>
</dbReference>
<reference evidence="3 4" key="1">
    <citation type="submission" date="2023-01" db="EMBL/GenBank/DDBJ databases">
        <title>Analysis of 21 Apiospora genomes using comparative genomics revels a genus with tremendous synthesis potential of carbohydrate active enzymes and secondary metabolites.</title>
        <authorList>
            <person name="Sorensen T."/>
        </authorList>
    </citation>
    <scope>NUCLEOTIDE SEQUENCE [LARGE SCALE GENOMIC DNA]</scope>
    <source>
        <strain evidence="3 4">CBS 20057</strain>
    </source>
</reference>
<dbReference type="Proteomes" id="UP001396898">
    <property type="component" value="Unassembled WGS sequence"/>
</dbReference>
<dbReference type="Pfam" id="PF07993">
    <property type="entry name" value="NAD_binding_4"/>
    <property type="match status" value="1"/>
</dbReference>
<feature type="region of interest" description="Disordered" evidence="1">
    <location>
        <begin position="79"/>
        <end position="101"/>
    </location>
</feature>
<evidence type="ECO:0000259" key="2">
    <source>
        <dbReference type="Pfam" id="PF07993"/>
    </source>
</evidence>
<gene>
    <name evidence="3" type="ORF">PG991_000002</name>
</gene>
<proteinExistence type="predicted"/>
<feature type="domain" description="Thioester reductase (TE)" evidence="2">
    <location>
        <begin position="3"/>
        <end position="160"/>
    </location>
</feature>
<name>A0ABR1T0V8_9PEZI</name>
<sequence length="303" mass="33875">MPVDLNKPRLGLSETDYTELQHNAHILIHNAWKVDFKWTLDSYGPQYLRSVRQLVDLVADSPLRPQPRLVFMSSTSSVQQWGSEETDHPLGTDGKTGSVAEEVPEDSTEISFFLGYGRSKHAAERILALASRLSRIPVTIVRCGQIAGARFLETFPPWTGPRSARVICELAGLVEERVSQRELLEVFNVVNPRSTKWADFVAEFQCLRGEERKVLEVSMAEWVQCLVSADFQGVPEADAASFVAIHPFFDYLSKMIAKGAGLQLPFNTRGAVETSRTLASMPPVDRTMLKFESNEMETEGLSK</sequence>
<organism evidence="3 4">
    <name type="scientific">Apiospora marii</name>
    <dbReference type="NCBI Taxonomy" id="335849"/>
    <lineage>
        <taxon>Eukaryota</taxon>
        <taxon>Fungi</taxon>
        <taxon>Dikarya</taxon>
        <taxon>Ascomycota</taxon>
        <taxon>Pezizomycotina</taxon>
        <taxon>Sordariomycetes</taxon>
        <taxon>Xylariomycetidae</taxon>
        <taxon>Amphisphaeriales</taxon>
        <taxon>Apiosporaceae</taxon>
        <taxon>Apiospora</taxon>
    </lineage>
</organism>
<evidence type="ECO:0000313" key="3">
    <source>
        <dbReference type="EMBL" id="KAK8040214.1"/>
    </source>
</evidence>
<dbReference type="EMBL" id="JAQQWI010000001">
    <property type="protein sequence ID" value="KAK8040214.1"/>
    <property type="molecule type" value="Genomic_DNA"/>
</dbReference>
<comment type="caution">
    <text evidence="3">The sequence shown here is derived from an EMBL/GenBank/DDBJ whole genome shotgun (WGS) entry which is preliminary data.</text>
</comment>
<evidence type="ECO:0000313" key="4">
    <source>
        <dbReference type="Proteomes" id="UP001396898"/>
    </source>
</evidence>
<protein>
    <submittedName>
        <fullName evidence="3">Acetyl-CoA synthetase-like protein</fullName>
    </submittedName>
</protein>
<dbReference type="InterPro" id="IPR036291">
    <property type="entry name" value="NAD(P)-bd_dom_sf"/>
</dbReference>
<accession>A0ABR1T0V8</accession>
<keyword evidence="4" id="KW-1185">Reference proteome</keyword>
<dbReference type="InterPro" id="IPR013120">
    <property type="entry name" value="FAR_NAD-bd"/>
</dbReference>
<evidence type="ECO:0000256" key="1">
    <source>
        <dbReference type="SAM" id="MobiDB-lite"/>
    </source>
</evidence>
<dbReference type="Gene3D" id="3.40.50.720">
    <property type="entry name" value="NAD(P)-binding Rossmann-like Domain"/>
    <property type="match status" value="1"/>
</dbReference>